<gene>
    <name evidence="25" type="primary">dgkA</name>
    <name evidence="25" type="ORF">ROA7745_02168</name>
</gene>
<evidence type="ECO:0000256" key="17">
    <source>
        <dbReference type="ARBA" id="ARBA00023136"/>
    </source>
</evidence>
<dbReference type="InterPro" id="IPR033718">
    <property type="entry name" value="DAGK_prok"/>
</dbReference>
<evidence type="ECO:0000256" key="19">
    <source>
        <dbReference type="ARBA" id="ARBA00023264"/>
    </source>
</evidence>
<keyword evidence="10 23" id="KW-0479">Metal-binding</keyword>
<evidence type="ECO:0000256" key="13">
    <source>
        <dbReference type="ARBA" id="ARBA00022840"/>
    </source>
</evidence>
<evidence type="ECO:0000256" key="20">
    <source>
        <dbReference type="PIRSR" id="PIRSR600829-1"/>
    </source>
</evidence>
<feature type="binding site" evidence="21">
    <location>
        <position position="100"/>
    </location>
    <ligand>
        <name>substrate</name>
    </ligand>
</feature>
<evidence type="ECO:0000256" key="23">
    <source>
        <dbReference type="PIRSR" id="PIRSR600829-4"/>
    </source>
</evidence>
<evidence type="ECO:0000256" key="8">
    <source>
        <dbReference type="ARBA" id="ARBA00022679"/>
    </source>
</evidence>
<evidence type="ECO:0000256" key="4">
    <source>
        <dbReference type="ARBA" id="ARBA00017575"/>
    </source>
</evidence>
<keyword evidence="8 24" id="KW-0808">Transferase</keyword>
<evidence type="ECO:0000256" key="22">
    <source>
        <dbReference type="PIRSR" id="PIRSR600829-3"/>
    </source>
</evidence>
<keyword evidence="6" id="KW-0444">Lipid biosynthesis</keyword>
<keyword evidence="12 24" id="KW-0418">Kinase</keyword>
<keyword evidence="16 24" id="KW-0443">Lipid metabolism</keyword>
<reference evidence="25 26" key="1">
    <citation type="submission" date="2017-03" db="EMBL/GenBank/DDBJ databases">
        <authorList>
            <person name="Afonso C.L."/>
            <person name="Miller P.J."/>
            <person name="Scott M.A."/>
            <person name="Spackman E."/>
            <person name="Goraichik I."/>
            <person name="Dimitrov K.M."/>
            <person name="Suarez D.L."/>
            <person name="Swayne D.E."/>
        </authorList>
    </citation>
    <scope>NUCLEOTIDE SEQUENCE [LARGE SCALE GENOMIC DNA]</scope>
    <source>
        <strain evidence="25 26">CECT 7745</strain>
    </source>
</reference>
<protein>
    <recommendedName>
        <fullName evidence="4 24">Diacylglycerol kinase</fullName>
        <ecNumber evidence="3 24">2.7.1.107</ecNumber>
    </recommendedName>
</protein>
<evidence type="ECO:0000256" key="9">
    <source>
        <dbReference type="ARBA" id="ARBA00022692"/>
    </source>
</evidence>
<evidence type="ECO:0000256" key="3">
    <source>
        <dbReference type="ARBA" id="ARBA00012133"/>
    </source>
</evidence>
<comment type="catalytic activity">
    <reaction evidence="24">
        <text>a 1,2-diacyl-sn-glycerol + ATP = a 1,2-diacyl-sn-glycero-3-phosphate + ADP + H(+)</text>
        <dbReference type="Rhea" id="RHEA:10272"/>
        <dbReference type="ChEBI" id="CHEBI:15378"/>
        <dbReference type="ChEBI" id="CHEBI:17815"/>
        <dbReference type="ChEBI" id="CHEBI:30616"/>
        <dbReference type="ChEBI" id="CHEBI:58608"/>
        <dbReference type="ChEBI" id="CHEBI:456216"/>
        <dbReference type="EC" id="2.7.1.107"/>
    </reaction>
</comment>
<keyword evidence="15 24" id="KW-1133">Transmembrane helix</keyword>
<feature type="binding site" evidence="21">
    <location>
        <position position="11"/>
    </location>
    <ligand>
        <name>substrate</name>
    </ligand>
</feature>
<comment type="function">
    <text evidence="24">Catalyzes the ATP-dependent phosphorylation of sn-l,2-diacylglycerol (DAG) to phosphatidic acid. Involved in the recycling of diacylglycerol produced as a by-product during membrane-derived oligosaccharide (MDO) biosynthesis.</text>
</comment>
<feature type="binding site" evidence="23">
    <location>
        <position position="30"/>
    </location>
    <ligand>
        <name>a divalent metal cation</name>
        <dbReference type="ChEBI" id="CHEBI:60240"/>
    </ligand>
</feature>
<dbReference type="OrthoDB" id="7595530at2"/>
<dbReference type="AlphaFoldDB" id="A0A1X7BRW1"/>
<evidence type="ECO:0000256" key="14">
    <source>
        <dbReference type="ARBA" id="ARBA00022842"/>
    </source>
</evidence>
<dbReference type="Proteomes" id="UP000193224">
    <property type="component" value="Unassembled WGS sequence"/>
</dbReference>
<keyword evidence="18" id="KW-0594">Phospholipid biosynthesis</keyword>
<keyword evidence="7 24" id="KW-0997">Cell inner membrane</keyword>
<evidence type="ECO:0000256" key="5">
    <source>
        <dbReference type="ARBA" id="ARBA00022475"/>
    </source>
</evidence>
<feature type="binding site" evidence="23">
    <location>
        <position position="78"/>
    </location>
    <ligand>
        <name>a divalent metal cation</name>
        <dbReference type="ChEBI" id="CHEBI:60240"/>
    </ligand>
</feature>
<dbReference type="PROSITE" id="PS01069">
    <property type="entry name" value="DAGK_PROKAR"/>
    <property type="match status" value="1"/>
</dbReference>
<keyword evidence="13 22" id="KW-0067">ATP-binding</keyword>
<evidence type="ECO:0000256" key="21">
    <source>
        <dbReference type="PIRSR" id="PIRSR600829-2"/>
    </source>
</evidence>
<dbReference type="GO" id="GO:0004143">
    <property type="term" value="F:ATP-dependent diacylglycerol kinase activity"/>
    <property type="evidence" value="ECO:0007669"/>
    <property type="project" value="UniProtKB-EC"/>
</dbReference>
<feature type="binding site" evidence="22">
    <location>
        <position position="30"/>
    </location>
    <ligand>
        <name>ATP</name>
        <dbReference type="ChEBI" id="CHEBI:30616"/>
    </ligand>
</feature>
<evidence type="ECO:0000256" key="24">
    <source>
        <dbReference type="RuleBase" id="RU363065"/>
    </source>
</evidence>
<evidence type="ECO:0000256" key="18">
    <source>
        <dbReference type="ARBA" id="ARBA00023209"/>
    </source>
</evidence>
<dbReference type="CDD" id="cd14264">
    <property type="entry name" value="DAGK_IM"/>
    <property type="match status" value="1"/>
</dbReference>
<evidence type="ECO:0000256" key="1">
    <source>
        <dbReference type="ARBA" id="ARBA00004429"/>
    </source>
</evidence>
<evidence type="ECO:0000313" key="25">
    <source>
        <dbReference type="EMBL" id="SMC12343.1"/>
    </source>
</evidence>
<dbReference type="InterPro" id="IPR000829">
    <property type="entry name" value="DAGK"/>
</dbReference>
<dbReference type="GO" id="GO:0006654">
    <property type="term" value="P:phosphatidic acid biosynthetic process"/>
    <property type="evidence" value="ECO:0007669"/>
    <property type="project" value="InterPro"/>
</dbReference>
<feature type="binding site" evidence="22">
    <location>
        <begin position="87"/>
        <end position="89"/>
    </location>
    <ligand>
        <name>ATP</name>
        <dbReference type="ChEBI" id="CHEBI:30616"/>
    </ligand>
</feature>
<name>A0A1X7BRW1_9RHOB</name>
<feature type="transmembrane region" description="Helical" evidence="24">
    <location>
        <begin position="55"/>
        <end position="77"/>
    </location>
</feature>
<sequence>MGNQPLKGVARLRAAYRNSVTGFGDIWRGEEAFRQEVIVLLVSIPAAFWLTERPIAAGVLIASVLLVLIVEVLNSAIEAVVDRIGPERHDLSRMAKDLGSLAVLLTMCIPAILWLCALYAKLTGQVF</sequence>
<dbReference type="RefSeq" id="WP_139836367.1">
    <property type="nucleotide sequence ID" value="NZ_FWXB01000007.1"/>
</dbReference>
<evidence type="ECO:0000256" key="10">
    <source>
        <dbReference type="ARBA" id="ARBA00022723"/>
    </source>
</evidence>
<evidence type="ECO:0000256" key="11">
    <source>
        <dbReference type="ARBA" id="ARBA00022741"/>
    </source>
</evidence>
<keyword evidence="19 24" id="KW-1208">Phospholipid metabolism</keyword>
<feature type="binding site" evidence="22">
    <location>
        <begin position="96"/>
        <end position="97"/>
    </location>
    <ligand>
        <name>ATP</name>
        <dbReference type="ChEBI" id="CHEBI:30616"/>
    </ligand>
</feature>
<proteinExistence type="inferred from homology"/>
<dbReference type="EMBL" id="FWXB01000007">
    <property type="protein sequence ID" value="SMC12343.1"/>
    <property type="molecule type" value="Genomic_DNA"/>
</dbReference>
<evidence type="ECO:0000256" key="16">
    <source>
        <dbReference type="ARBA" id="ARBA00023098"/>
    </source>
</evidence>
<accession>A0A1X7BRW1</accession>
<keyword evidence="11 22" id="KW-0547">Nucleotide-binding</keyword>
<keyword evidence="26" id="KW-1185">Reference proteome</keyword>
<dbReference type="GO" id="GO:0005524">
    <property type="term" value="F:ATP binding"/>
    <property type="evidence" value="ECO:0007669"/>
    <property type="project" value="UniProtKB-KW"/>
</dbReference>
<organism evidence="25 26">
    <name type="scientific">Roseovarius aestuarii</name>
    <dbReference type="NCBI Taxonomy" id="475083"/>
    <lineage>
        <taxon>Bacteria</taxon>
        <taxon>Pseudomonadati</taxon>
        <taxon>Pseudomonadota</taxon>
        <taxon>Alphaproteobacteria</taxon>
        <taxon>Rhodobacterales</taxon>
        <taxon>Roseobacteraceae</taxon>
        <taxon>Roseovarius</taxon>
    </lineage>
</organism>
<keyword evidence="5" id="KW-1003">Cell membrane</keyword>
<dbReference type="EC" id="2.7.1.107" evidence="3 24"/>
<keyword evidence="17 24" id="KW-0472">Membrane</keyword>
<dbReference type="Gene3D" id="1.10.287.3610">
    <property type="match status" value="1"/>
</dbReference>
<evidence type="ECO:0000256" key="12">
    <source>
        <dbReference type="ARBA" id="ARBA00022777"/>
    </source>
</evidence>
<feature type="binding site" evidence="22">
    <location>
        <position position="78"/>
    </location>
    <ligand>
        <name>ATP</name>
        <dbReference type="ChEBI" id="CHEBI:30616"/>
    </ligand>
</feature>
<feature type="active site" description="Proton acceptor" evidence="20">
    <location>
        <position position="71"/>
    </location>
</feature>
<dbReference type="PANTHER" id="PTHR34299:SF1">
    <property type="entry name" value="DIACYLGLYCEROL KINASE"/>
    <property type="match status" value="1"/>
</dbReference>
<dbReference type="PANTHER" id="PTHR34299">
    <property type="entry name" value="DIACYLGLYCEROL KINASE"/>
    <property type="match status" value="1"/>
</dbReference>
<comment type="caution">
    <text evidence="24">Lacks conserved residue(s) required for the propagation of feature annotation.</text>
</comment>
<comment type="similarity">
    <text evidence="2 24">Belongs to the bacterial diacylglycerol kinase family.</text>
</comment>
<feature type="binding site" evidence="21">
    <location>
        <begin position="32"/>
        <end position="36"/>
    </location>
    <ligand>
        <name>substrate</name>
    </ligand>
</feature>
<evidence type="ECO:0000256" key="15">
    <source>
        <dbReference type="ARBA" id="ARBA00022989"/>
    </source>
</evidence>
<keyword evidence="9 24" id="KW-0812">Transmembrane</keyword>
<comment type="cofactor">
    <cofactor evidence="23">
        <name>Mg(2+)</name>
        <dbReference type="ChEBI" id="CHEBI:18420"/>
    </cofactor>
    <text evidence="23">Mn(2+), Zn(2+), Cd(2+) and Co(2+) support activity to lesser extents.</text>
</comment>
<evidence type="ECO:0000256" key="6">
    <source>
        <dbReference type="ARBA" id="ARBA00022516"/>
    </source>
</evidence>
<feature type="binding site" evidence="21">
    <location>
        <position position="71"/>
    </location>
    <ligand>
        <name>substrate</name>
    </ligand>
</feature>
<dbReference type="Pfam" id="PF01219">
    <property type="entry name" value="DAGK_prokar"/>
    <property type="match status" value="1"/>
</dbReference>
<comment type="subcellular location">
    <subcellularLocation>
        <location evidence="1 24">Cell inner membrane</location>
        <topology evidence="1 24">Multi-pass membrane protein</topology>
    </subcellularLocation>
</comment>
<feature type="transmembrane region" description="Helical" evidence="24">
    <location>
        <begin position="98"/>
        <end position="120"/>
    </location>
</feature>
<dbReference type="InterPro" id="IPR036945">
    <property type="entry name" value="DAGK_sf"/>
</dbReference>
<feature type="binding site" evidence="22">
    <location>
        <position position="11"/>
    </location>
    <ligand>
        <name>ATP</name>
        <dbReference type="ChEBI" id="CHEBI:30616"/>
    </ligand>
</feature>
<dbReference type="GO" id="GO:0005886">
    <property type="term" value="C:plasma membrane"/>
    <property type="evidence" value="ECO:0007669"/>
    <property type="project" value="UniProtKB-SubCell"/>
</dbReference>
<evidence type="ECO:0000256" key="7">
    <source>
        <dbReference type="ARBA" id="ARBA00022519"/>
    </source>
</evidence>
<dbReference type="GO" id="GO:0046872">
    <property type="term" value="F:metal ion binding"/>
    <property type="evidence" value="ECO:0007669"/>
    <property type="project" value="UniProtKB-KW"/>
</dbReference>
<keyword evidence="14 23" id="KW-0460">Magnesium</keyword>
<evidence type="ECO:0000256" key="2">
    <source>
        <dbReference type="ARBA" id="ARBA00005967"/>
    </source>
</evidence>
<evidence type="ECO:0000313" key="26">
    <source>
        <dbReference type="Proteomes" id="UP000193224"/>
    </source>
</evidence>